<name>A0A0A2VJP6_PARBA</name>
<dbReference type="OMA" id="ELHYPKE"/>
<evidence type="ECO:0000313" key="3">
    <source>
        <dbReference type="Proteomes" id="UP000002059"/>
    </source>
</evidence>
<evidence type="ECO:0000256" key="1">
    <source>
        <dbReference type="SAM" id="MobiDB-lite"/>
    </source>
</evidence>
<feature type="region of interest" description="Disordered" evidence="1">
    <location>
        <begin position="48"/>
        <end position="73"/>
    </location>
</feature>
<dbReference type="GeneID" id="26970952"/>
<sequence>MRWKQLTECDGEQRGNGVHGTIGEICLVTAPRAKQLSNEADQLASTLRSLGGASPGSSKDWDAEDDERALQRSDWPLRPAIDDSAVITLDVVQLERLPECFSRNLRETGVELVLSGRGIMMALVELHYPKEEQILAPKCTPA</sequence>
<accession>A0A0A2VJP6</accession>
<dbReference type="RefSeq" id="XP_015702654.1">
    <property type="nucleotide sequence ID" value="XM_015847742.1"/>
</dbReference>
<dbReference type="HOGENOM" id="CLU_1816377_0_0_1"/>
<protein>
    <submittedName>
        <fullName evidence="2">Uncharacterized protein</fullName>
    </submittedName>
</protein>
<keyword evidence="3" id="KW-1185">Reference proteome</keyword>
<organism evidence="2 3">
    <name type="scientific">Paracoccidioides lutzii (strain ATCC MYA-826 / Pb01)</name>
    <name type="common">Paracoccidioides brasiliensis</name>
    <dbReference type="NCBI Taxonomy" id="502779"/>
    <lineage>
        <taxon>Eukaryota</taxon>
        <taxon>Fungi</taxon>
        <taxon>Dikarya</taxon>
        <taxon>Ascomycota</taxon>
        <taxon>Pezizomycotina</taxon>
        <taxon>Eurotiomycetes</taxon>
        <taxon>Eurotiomycetidae</taxon>
        <taxon>Onygenales</taxon>
        <taxon>Ajellomycetaceae</taxon>
        <taxon>Paracoccidioides</taxon>
    </lineage>
</organism>
<dbReference type="OrthoDB" id="10441888at2759"/>
<dbReference type="KEGG" id="pbl:PAAG_12227"/>
<proteinExistence type="predicted"/>
<gene>
    <name evidence="2" type="ORF">PAAG_12227</name>
</gene>
<dbReference type="Proteomes" id="UP000002059">
    <property type="component" value="Partially assembled WGS sequence"/>
</dbReference>
<dbReference type="VEuPathDB" id="FungiDB:PAAG_12227"/>
<evidence type="ECO:0000313" key="2">
    <source>
        <dbReference type="EMBL" id="KGQ01099.1"/>
    </source>
</evidence>
<dbReference type="AlphaFoldDB" id="A0A0A2VJP6"/>
<reference evidence="2 3" key="1">
    <citation type="journal article" date="2011" name="PLoS Genet.">
        <title>Comparative genomic analysis of human fungal pathogens causing paracoccidioidomycosis.</title>
        <authorList>
            <person name="Desjardins C.A."/>
            <person name="Champion M.D."/>
            <person name="Holder J.W."/>
            <person name="Muszewska A."/>
            <person name="Goldberg J."/>
            <person name="Bailao A.M."/>
            <person name="Brigido M.M."/>
            <person name="Ferreira M.E."/>
            <person name="Garcia A.M."/>
            <person name="Grynberg M."/>
            <person name="Gujja S."/>
            <person name="Heiman D.I."/>
            <person name="Henn M.R."/>
            <person name="Kodira C.D."/>
            <person name="Leon-Narvaez H."/>
            <person name="Longo L.V."/>
            <person name="Ma L.J."/>
            <person name="Malavazi I."/>
            <person name="Matsuo A.L."/>
            <person name="Morais F.V."/>
            <person name="Pereira M."/>
            <person name="Rodriguez-Brito S."/>
            <person name="Sakthikumar S."/>
            <person name="Salem-Izacc S.M."/>
            <person name="Sykes S.M."/>
            <person name="Teixeira M.M."/>
            <person name="Vallejo M.C."/>
            <person name="Walter M.E."/>
            <person name="Yandava C."/>
            <person name="Young S."/>
            <person name="Zeng Q."/>
            <person name="Zucker J."/>
            <person name="Felipe M.S."/>
            <person name="Goldman G.H."/>
            <person name="Haas B.J."/>
            <person name="McEwen J.G."/>
            <person name="Nino-Vega G."/>
            <person name="Puccia R."/>
            <person name="San-Blas G."/>
            <person name="Soares C.M."/>
            <person name="Birren B.W."/>
            <person name="Cuomo C.A."/>
        </authorList>
    </citation>
    <scope>NUCLEOTIDE SEQUENCE [LARGE SCALE GENOMIC DNA]</scope>
    <source>
        <strain evidence="3">ATCC MYA-826 / Pb01</strain>
    </source>
</reference>
<dbReference type="EMBL" id="KN294009">
    <property type="protein sequence ID" value="KGQ01099.1"/>
    <property type="molecule type" value="Genomic_DNA"/>
</dbReference>